<feature type="transmembrane region" description="Helical" evidence="1">
    <location>
        <begin position="70"/>
        <end position="91"/>
    </location>
</feature>
<keyword evidence="1" id="KW-0472">Membrane</keyword>
<evidence type="ECO:0000256" key="1">
    <source>
        <dbReference type="SAM" id="Phobius"/>
    </source>
</evidence>
<feature type="transmembrane region" description="Helical" evidence="1">
    <location>
        <begin position="25"/>
        <end position="44"/>
    </location>
</feature>
<feature type="transmembrane region" description="Helical" evidence="1">
    <location>
        <begin position="189"/>
        <end position="207"/>
    </location>
</feature>
<gene>
    <name evidence="2" type="ORF">FB474_3195</name>
</gene>
<keyword evidence="1" id="KW-0812">Transmembrane</keyword>
<dbReference type="Proteomes" id="UP000319514">
    <property type="component" value="Unassembled WGS sequence"/>
</dbReference>
<dbReference type="RefSeq" id="WP_141789511.1">
    <property type="nucleotide sequence ID" value="NZ_BAAAKX010000012.1"/>
</dbReference>
<feature type="transmembrane region" description="Helical" evidence="1">
    <location>
        <begin position="407"/>
        <end position="425"/>
    </location>
</feature>
<dbReference type="AlphaFoldDB" id="A0A542ZNA7"/>
<feature type="transmembrane region" description="Helical" evidence="1">
    <location>
        <begin position="363"/>
        <end position="386"/>
    </location>
</feature>
<dbReference type="OrthoDB" id="3328774at2"/>
<feature type="transmembrane region" description="Helical" evidence="1">
    <location>
        <begin position="111"/>
        <end position="133"/>
    </location>
</feature>
<sequence>MSDTPALLVPTAAAPAPGVAEASQVAVVVGVVAVVYAALAWLVLRERTGHRTLLGALADRVAGLDGTPRWAAVSPFVQTAAILAAGFGVWWDISFHIDHGRDQGPFGTPAHYPIFFGLLGVMASGVITCALAAKPVPAGSLRLRPGWRLPLSGVFVVVCGTFSLIGFPLDDTWHRIFGEDVTLWGPTHILMIGGAVIALFALFLLRAEAVQVSGPRRRYVFLDIVTGGALLIAFELFATEFDYGVPQFPLLNQPLLLVLGTVLPLVLTRARRGPGSALGSLLVYLVVRGSITALVAGPLDRVMPHFPPYVVEALLVEGVALVVGTSRRFRFGTVTGVVVGVLGVLAEYGWSHVWMPIPWPGSLLPPALGLGVVMGVGAGLVAAWVATRLDDVAGTGTEGAPPVRRGHLLAAVGLAAVLVPLAVAVPRGATPDVRAQVDLAPRAGSSRSAVATVHLQPADAADHATWFIATSFQGGHTHIAPMVRVSEGVWRTPFPVRLDGRFKSTLRLHRGLHDMLSLPVHMPADPQIGKPEIRVSSGSQAAFVDDEQVLRREERTDLPGWYWTAGYGVLGLVSALELGILAWLLTRAGAAARAARRPAGIPSGRVPSLTR</sequence>
<feature type="transmembrane region" description="Helical" evidence="1">
    <location>
        <begin position="561"/>
        <end position="586"/>
    </location>
</feature>
<reference evidence="2 3" key="1">
    <citation type="submission" date="2019-06" db="EMBL/GenBank/DDBJ databases">
        <title>Sequencing the genomes of 1000 actinobacteria strains.</title>
        <authorList>
            <person name="Klenk H.-P."/>
        </authorList>
    </citation>
    <scope>NUCLEOTIDE SEQUENCE [LARGE SCALE GENOMIC DNA]</scope>
    <source>
        <strain evidence="2 3">DSM 18082</strain>
    </source>
</reference>
<feature type="transmembrane region" description="Helical" evidence="1">
    <location>
        <begin position="250"/>
        <end position="267"/>
    </location>
</feature>
<accession>A0A542ZNA7</accession>
<proteinExistence type="predicted"/>
<protein>
    <submittedName>
        <fullName evidence="2">Uncharacterized protein</fullName>
    </submittedName>
</protein>
<comment type="caution">
    <text evidence="2">The sequence shown here is derived from an EMBL/GenBank/DDBJ whole genome shotgun (WGS) entry which is preliminary data.</text>
</comment>
<keyword evidence="1" id="KW-1133">Transmembrane helix</keyword>
<evidence type="ECO:0000313" key="3">
    <source>
        <dbReference type="Proteomes" id="UP000319514"/>
    </source>
</evidence>
<feature type="transmembrane region" description="Helical" evidence="1">
    <location>
        <begin position="331"/>
        <end position="351"/>
    </location>
</feature>
<keyword evidence="3" id="KW-1185">Reference proteome</keyword>
<organism evidence="2 3">
    <name type="scientific">Oryzihumus leptocrescens</name>
    <dbReference type="NCBI Taxonomy" id="297536"/>
    <lineage>
        <taxon>Bacteria</taxon>
        <taxon>Bacillati</taxon>
        <taxon>Actinomycetota</taxon>
        <taxon>Actinomycetes</taxon>
        <taxon>Micrococcales</taxon>
        <taxon>Intrasporangiaceae</taxon>
        <taxon>Oryzihumus</taxon>
    </lineage>
</organism>
<evidence type="ECO:0000313" key="2">
    <source>
        <dbReference type="EMBL" id="TQL61776.1"/>
    </source>
</evidence>
<feature type="transmembrane region" description="Helical" evidence="1">
    <location>
        <begin position="219"/>
        <end position="238"/>
    </location>
</feature>
<feature type="transmembrane region" description="Helical" evidence="1">
    <location>
        <begin position="279"/>
        <end position="299"/>
    </location>
</feature>
<feature type="transmembrane region" description="Helical" evidence="1">
    <location>
        <begin position="305"/>
        <end position="324"/>
    </location>
</feature>
<dbReference type="EMBL" id="VFOQ01000001">
    <property type="protein sequence ID" value="TQL61776.1"/>
    <property type="molecule type" value="Genomic_DNA"/>
</dbReference>
<feature type="transmembrane region" description="Helical" evidence="1">
    <location>
        <begin position="145"/>
        <end position="169"/>
    </location>
</feature>
<name>A0A542ZNA7_9MICO</name>